<dbReference type="OrthoDB" id="408373at2759"/>
<keyword evidence="4" id="KW-1185">Reference proteome</keyword>
<keyword evidence="1" id="KW-0732">Signal</keyword>
<feature type="domain" description="AB hydrolase-1" evidence="2">
    <location>
        <begin position="42"/>
        <end position="283"/>
    </location>
</feature>
<dbReference type="PANTHER" id="PTHR43798:SF33">
    <property type="entry name" value="HYDROLASE, PUTATIVE (AFU_ORTHOLOGUE AFUA_2G14860)-RELATED"/>
    <property type="match status" value="1"/>
</dbReference>
<organism evidence="3 4">
    <name type="scientific">Botryobasidium botryosum (strain FD-172 SS1)</name>
    <dbReference type="NCBI Taxonomy" id="930990"/>
    <lineage>
        <taxon>Eukaryota</taxon>
        <taxon>Fungi</taxon>
        <taxon>Dikarya</taxon>
        <taxon>Basidiomycota</taxon>
        <taxon>Agaricomycotina</taxon>
        <taxon>Agaricomycetes</taxon>
        <taxon>Cantharellales</taxon>
        <taxon>Botryobasidiaceae</taxon>
        <taxon>Botryobasidium</taxon>
    </lineage>
</organism>
<evidence type="ECO:0000313" key="4">
    <source>
        <dbReference type="Proteomes" id="UP000027195"/>
    </source>
</evidence>
<accession>A0A067M4F8</accession>
<dbReference type="GO" id="GO:0016020">
    <property type="term" value="C:membrane"/>
    <property type="evidence" value="ECO:0007669"/>
    <property type="project" value="TreeGrafter"/>
</dbReference>
<feature type="signal peptide" evidence="1">
    <location>
        <begin position="1"/>
        <end position="18"/>
    </location>
</feature>
<dbReference type="InParanoid" id="A0A067M4F8"/>
<feature type="chain" id="PRO_5001640993" description="AB hydrolase-1 domain-containing protein" evidence="1">
    <location>
        <begin position="19"/>
        <end position="299"/>
    </location>
</feature>
<evidence type="ECO:0000313" key="3">
    <source>
        <dbReference type="EMBL" id="KDQ09600.1"/>
    </source>
</evidence>
<proteinExistence type="predicted"/>
<dbReference type="InterPro" id="IPR029058">
    <property type="entry name" value="AB_hydrolase_fold"/>
</dbReference>
<dbReference type="Proteomes" id="UP000027195">
    <property type="component" value="Unassembled WGS sequence"/>
</dbReference>
<name>A0A067M4F8_BOTB1</name>
<dbReference type="SUPFAM" id="SSF53474">
    <property type="entry name" value="alpha/beta-Hydrolases"/>
    <property type="match status" value="1"/>
</dbReference>
<reference evidence="4" key="1">
    <citation type="journal article" date="2014" name="Proc. Natl. Acad. Sci. U.S.A.">
        <title>Extensive sampling of basidiomycete genomes demonstrates inadequacy of the white-rot/brown-rot paradigm for wood decay fungi.</title>
        <authorList>
            <person name="Riley R."/>
            <person name="Salamov A.A."/>
            <person name="Brown D.W."/>
            <person name="Nagy L.G."/>
            <person name="Floudas D."/>
            <person name="Held B.W."/>
            <person name="Levasseur A."/>
            <person name="Lombard V."/>
            <person name="Morin E."/>
            <person name="Otillar R."/>
            <person name="Lindquist E.A."/>
            <person name="Sun H."/>
            <person name="LaButti K.M."/>
            <person name="Schmutz J."/>
            <person name="Jabbour D."/>
            <person name="Luo H."/>
            <person name="Baker S.E."/>
            <person name="Pisabarro A.G."/>
            <person name="Walton J.D."/>
            <person name="Blanchette R.A."/>
            <person name="Henrissat B."/>
            <person name="Martin F."/>
            <person name="Cullen D."/>
            <person name="Hibbett D.S."/>
            <person name="Grigoriev I.V."/>
        </authorList>
    </citation>
    <scope>NUCLEOTIDE SEQUENCE [LARGE SCALE GENOMIC DNA]</scope>
    <source>
        <strain evidence="4">FD-172 SS1</strain>
    </source>
</reference>
<dbReference type="Pfam" id="PF12697">
    <property type="entry name" value="Abhydrolase_6"/>
    <property type="match status" value="1"/>
</dbReference>
<gene>
    <name evidence="3" type="ORF">BOTBODRAFT_137566</name>
</gene>
<dbReference type="EMBL" id="KL198076">
    <property type="protein sequence ID" value="KDQ09600.1"/>
    <property type="molecule type" value="Genomic_DNA"/>
</dbReference>
<dbReference type="STRING" id="930990.A0A067M4F8"/>
<dbReference type="InterPro" id="IPR000073">
    <property type="entry name" value="AB_hydrolase_1"/>
</dbReference>
<dbReference type="Gene3D" id="3.40.50.1820">
    <property type="entry name" value="alpha/beta hydrolase"/>
    <property type="match status" value="1"/>
</dbReference>
<dbReference type="InterPro" id="IPR050266">
    <property type="entry name" value="AB_hydrolase_sf"/>
</dbReference>
<sequence>MKLALLFTLCAFAAPLLARFIKSADGTQLWAEAKGDPTKPHVVFIHGYLLGAIVWDKIFEDETYSNSLYLVRYDMRGFGQSDKPLDQSAYESARFAEDFDAVVQKFNLNKPVAAAWSYGASVFVDIYALHGNGVVSGIVYLAGLPYTSILPSIVTAELTTLLPEITQDTNVTLYDSAEVEFLNTLVYNQTVLDFRTRTSWLGLAGFMPQVVKNNLAARTQDPSRLFSVGGPVLPVLFVAGAQDGVANDTLLVQTLQPKFQKFQLLWLPESGHTVWLEEFEEVRARVLTFVNSIVGGGKQ</sequence>
<dbReference type="AlphaFoldDB" id="A0A067M4F8"/>
<evidence type="ECO:0000256" key="1">
    <source>
        <dbReference type="SAM" id="SignalP"/>
    </source>
</evidence>
<dbReference type="PANTHER" id="PTHR43798">
    <property type="entry name" value="MONOACYLGLYCEROL LIPASE"/>
    <property type="match status" value="1"/>
</dbReference>
<evidence type="ECO:0000259" key="2">
    <source>
        <dbReference type="Pfam" id="PF12697"/>
    </source>
</evidence>
<dbReference type="HOGENOM" id="CLU_020336_18_1_1"/>
<protein>
    <recommendedName>
        <fullName evidence="2">AB hydrolase-1 domain-containing protein</fullName>
    </recommendedName>
</protein>